<dbReference type="Proteomes" id="UP001364156">
    <property type="component" value="Chromosome"/>
</dbReference>
<keyword evidence="8" id="KW-0175">Coiled coil</keyword>
<evidence type="ECO:0000256" key="1">
    <source>
        <dbReference type="ARBA" id="ARBA00006594"/>
    </source>
</evidence>
<evidence type="ECO:0000256" key="6">
    <source>
        <dbReference type="ARBA" id="ARBA00022747"/>
    </source>
</evidence>
<evidence type="ECO:0000256" key="5">
    <source>
        <dbReference type="ARBA" id="ARBA00022691"/>
    </source>
</evidence>
<reference evidence="10 11" key="1">
    <citation type="submission" date="2023-10" db="EMBL/GenBank/DDBJ databases">
        <title>Roseovarius strain S88 nov., isolated from a marine algae.</title>
        <authorList>
            <person name="Lee M.W."/>
            <person name="Lee J.K."/>
            <person name="Kim J.M."/>
            <person name="Choi D.G."/>
            <person name="Baek J.H."/>
            <person name="Bayburt H."/>
            <person name="Jung J.J."/>
            <person name="Han D.M."/>
            <person name="Jeon C.O."/>
        </authorList>
    </citation>
    <scope>NUCLEOTIDE SEQUENCE [LARGE SCALE GENOMIC DNA]</scope>
    <source>
        <strain evidence="10 11">S88</strain>
    </source>
</reference>
<organism evidence="10 11">
    <name type="scientific">Roseovarius phycicola</name>
    <dbReference type="NCBI Taxonomy" id="3080976"/>
    <lineage>
        <taxon>Bacteria</taxon>
        <taxon>Pseudomonadati</taxon>
        <taxon>Pseudomonadota</taxon>
        <taxon>Alphaproteobacteria</taxon>
        <taxon>Rhodobacterales</taxon>
        <taxon>Roseobacteraceae</taxon>
        <taxon>Roseovarius</taxon>
    </lineage>
</organism>
<keyword evidence="6" id="KW-0680">Restriction system</keyword>
<dbReference type="Pfam" id="PF02384">
    <property type="entry name" value="N6_Mtase"/>
    <property type="match status" value="1"/>
</dbReference>
<keyword evidence="5" id="KW-0949">S-adenosyl-L-methionine</keyword>
<dbReference type="SUPFAM" id="SSF53335">
    <property type="entry name" value="S-adenosyl-L-methionine-dependent methyltransferases"/>
    <property type="match status" value="1"/>
</dbReference>
<dbReference type="InterPro" id="IPR003356">
    <property type="entry name" value="DNA_methylase_A-5"/>
</dbReference>
<evidence type="ECO:0000313" key="10">
    <source>
        <dbReference type="EMBL" id="WWR46043.1"/>
    </source>
</evidence>
<evidence type="ECO:0000256" key="4">
    <source>
        <dbReference type="ARBA" id="ARBA00022679"/>
    </source>
</evidence>
<dbReference type="InterPro" id="IPR029063">
    <property type="entry name" value="SAM-dependent_MTases_sf"/>
</dbReference>
<keyword evidence="3 10" id="KW-0489">Methyltransferase</keyword>
<evidence type="ECO:0000259" key="9">
    <source>
        <dbReference type="Pfam" id="PF02384"/>
    </source>
</evidence>
<proteinExistence type="inferred from homology"/>
<name>A0ABZ2HG16_9RHOB</name>
<dbReference type="InterPro" id="IPR051537">
    <property type="entry name" value="DNA_Adenine_Mtase"/>
</dbReference>
<keyword evidence="11" id="KW-1185">Reference proteome</keyword>
<dbReference type="PANTHER" id="PTHR42933:SF1">
    <property type="entry name" value="SITE-SPECIFIC DNA-METHYLTRANSFERASE (ADENINE-SPECIFIC)"/>
    <property type="match status" value="1"/>
</dbReference>
<dbReference type="Gene3D" id="3.40.50.150">
    <property type="entry name" value="Vaccinia Virus protein VP39"/>
    <property type="match status" value="1"/>
</dbReference>
<evidence type="ECO:0000256" key="3">
    <source>
        <dbReference type="ARBA" id="ARBA00022603"/>
    </source>
</evidence>
<evidence type="ECO:0000256" key="2">
    <source>
        <dbReference type="ARBA" id="ARBA00011900"/>
    </source>
</evidence>
<evidence type="ECO:0000256" key="8">
    <source>
        <dbReference type="SAM" id="Coils"/>
    </source>
</evidence>
<dbReference type="PANTHER" id="PTHR42933">
    <property type="entry name" value="SLR6095 PROTEIN"/>
    <property type="match status" value="1"/>
</dbReference>
<keyword evidence="4" id="KW-0808">Transferase</keyword>
<sequence length="119" mass="14005">MLKKCKKFDDVLFINATGPDRFKKDKRQNKLEPKHIRDIVETYQLRKEEDRYSRRVQMNEIEDKGFNLNIARYVSTAEAEKEVDLAQTNLRLKGLEEKISKAKTEHNGFLQDLGLPKLP</sequence>
<dbReference type="GO" id="GO:0008168">
    <property type="term" value="F:methyltransferase activity"/>
    <property type="evidence" value="ECO:0007669"/>
    <property type="project" value="UniProtKB-KW"/>
</dbReference>
<feature type="domain" description="DNA methylase adenine-specific" evidence="9">
    <location>
        <begin position="2"/>
        <end position="81"/>
    </location>
</feature>
<feature type="coiled-coil region" evidence="8">
    <location>
        <begin position="78"/>
        <end position="112"/>
    </location>
</feature>
<dbReference type="EC" id="2.1.1.72" evidence="2"/>
<accession>A0ABZ2HG16</accession>
<evidence type="ECO:0000313" key="11">
    <source>
        <dbReference type="Proteomes" id="UP001364156"/>
    </source>
</evidence>
<protein>
    <recommendedName>
        <fullName evidence="2">site-specific DNA-methyltransferase (adenine-specific)</fullName>
        <ecNumber evidence="2">2.1.1.72</ecNumber>
    </recommendedName>
</protein>
<dbReference type="GO" id="GO:0032259">
    <property type="term" value="P:methylation"/>
    <property type="evidence" value="ECO:0007669"/>
    <property type="project" value="UniProtKB-KW"/>
</dbReference>
<comment type="catalytic activity">
    <reaction evidence="7">
        <text>a 2'-deoxyadenosine in DNA + S-adenosyl-L-methionine = an N(6)-methyl-2'-deoxyadenosine in DNA + S-adenosyl-L-homocysteine + H(+)</text>
        <dbReference type="Rhea" id="RHEA:15197"/>
        <dbReference type="Rhea" id="RHEA-COMP:12418"/>
        <dbReference type="Rhea" id="RHEA-COMP:12419"/>
        <dbReference type="ChEBI" id="CHEBI:15378"/>
        <dbReference type="ChEBI" id="CHEBI:57856"/>
        <dbReference type="ChEBI" id="CHEBI:59789"/>
        <dbReference type="ChEBI" id="CHEBI:90615"/>
        <dbReference type="ChEBI" id="CHEBI:90616"/>
        <dbReference type="EC" id="2.1.1.72"/>
    </reaction>
</comment>
<dbReference type="RefSeq" id="WP_338548942.1">
    <property type="nucleotide sequence ID" value="NZ_CP146069.1"/>
</dbReference>
<gene>
    <name evidence="10" type="ORF">RZ517_14885</name>
</gene>
<evidence type="ECO:0000256" key="7">
    <source>
        <dbReference type="ARBA" id="ARBA00047942"/>
    </source>
</evidence>
<dbReference type="EMBL" id="CP146069">
    <property type="protein sequence ID" value="WWR46043.1"/>
    <property type="molecule type" value="Genomic_DNA"/>
</dbReference>
<comment type="similarity">
    <text evidence="1">Belongs to the N(4)/N(6)-methyltransferase family.</text>
</comment>